<sequence length="420" mass="47339">MSVLSPLASTHTANNNNPHLAKSIIGQLAINPQASNVSTSLPITPTSIDTPTLDHEDSNNHNITKLGSNPQCQSLPLSPKPSRPHSQLIGSPRSAFAEELAQLQNYFETKHAPSLNEEGEEEELDETESIMSEAFSVMTPDFTTTPRTNNCIENGGNLIHPYWPAQQQRLLLQQQQQQQLQSSAGNAVSRAAFLDDLKSTLPSISSSDSPTTILTSFFSNQLFYAQNLTQLPQHFINQEFDSFSHDVVLNPHIPSKKHHAKIIEQLDQLYVSSVELVSVIVMFNCFITKVNHHEVGLQNLKSIKSHFDSLINDYLGQHVHLILDKIIDGLYEYNLMIEEMLEEDEHSKANNEEGEEQEEVDDAVADYDTINDYYNEIETTLTLSNSKLTQQECEKFYSLLNTEIIHNKDWIDYIAHLKTL</sequence>
<evidence type="ECO:0000256" key="1">
    <source>
        <dbReference type="SAM" id="MobiDB-lite"/>
    </source>
</evidence>
<feature type="region of interest" description="Disordered" evidence="1">
    <location>
        <begin position="40"/>
        <end position="89"/>
    </location>
</feature>
<proteinExistence type="predicted"/>
<gene>
    <name evidence="2" type="ORF">KGF57_000966</name>
</gene>
<keyword evidence="3" id="KW-1185">Reference proteome</keyword>
<evidence type="ECO:0000313" key="3">
    <source>
        <dbReference type="Proteomes" id="UP001204833"/>
    </source>
</evidence>
<dbReference type="EMBL" id="JAIHNG010000047">
    <property type="protein sequence ID" value="KAI5964474.1"/>
    <property type="molecule type" value="Genomic_DNA"/>
</dbReference>
<dbReference type="GeneID" id="76149025"/>
<dbReference type="RefSeq" id="XP_051610481.1">
    <property type="nucleotide sequence ID" value="XM_051755490.1"/>
</dbReference>
<organism evidence="2 3">
    <name type="scientific">Candida theae</name>
    <dbReference type="NCBI Taxonomy" id="1198502"/>
    <lineage>
        <taxon>Eukaryota</taxon>
        <taxon>Fungi</taxon>
        <taxon>Dikarya</taxon>
        <taxon>Ascomycota</taxon>
        <taxon>Saccharomycotina</taxon>
        <taxon>Pichiomycetes</taxon>
        <taxon>Debaryomycetaceae</taxon>
        <taxon>Candida/Lodderomyces clade</taxon>
        <taxon>Candida</taxon>
    </lineage>
</organism>
<comment type="caution">
    <text evidence="2">The sequence shown here is derived from an EMBL/GenBank/DDBJ whole genome shotgun (WGS) entry which is preliminary data.</text>
</comment>
<protein>
    <submittedName>
        <fullName evidence="2">Uncharacterized protein</fullName>
    </submittedName>
</protein>
<accession>A0AAD5BIC2</accession>
<dbReference type="AlphaFoldDB" id="A0AAD5BIC2"/>
<feature type="compositionally biased region" description="Polar residues" evidence="1">
    <location>
        <begin position="60"/>
        <end position="76"/>
    </location>
</feature>
<reference evidence="2 3" key="1">
    <citation type="journal article" date="2022" name="DNA Res.">
        <title>Genome analysis of five recently described species of the CUG-Ser clade uncovers Candida theae as a new hybrid lineage with pathogenic potential in the Candida parapsilosis species complex.</title>
        <authorList>
            <person name="Mixao V."/>
            <person name="Del Olmo V."/>
            <person name="Hegedusova E."/>
            <person name="Saus E."/>
            <person name="Pryszcz L."/>
            <person name="Cillingova A."/>
            <person name="Nosek J."/>
            <person name="Gabaldon T."/>
        </authorList>
    </citation>
    <scope>NUCLEOTIDE SEQUENCE [LARGE SCALE GENOMIC DNA]</scope>
    <source>
        <strain evidence="2 3">CBS 12239</strain>
    </source>
</reference>
<dbReference type="Proteomes" id="UP001204833">
    <property type="component" value="Unassembled WGS sequence"/>
</dbReference>
<evidence type="ECO:0000313" key="2">
    <source>
        <dbReference type="EMBL" id="KAI5964474.1"/>
    </source>
</evidence>
<feature type="compositionally biased region" description="Polar residues" evidence="1">
    <location>
        <begin position="40"/>
        <end position="50"/>
    </location>
</feature>
<name>A0AAD5BIC2_9ASCO</name>